<comment type="caution">
    <text evidence="1">The sequence shown here is derived from an EMBL/GenBank/DDBJ whole genome shotgun (WGS) entry which is preliminary data.</text>
</comment>
<gene>
    <name evidence="1" type="ORF">K490DRAFT_32335</name>
</gene>
<evidence type="ECO:0000313" key="1">
    <source>
        <dbReference type="EMBL" id="KAF2091773.1"/>
    </source>
</evidence>
<sequence length="411" mass="45895">MSSELWHVTEHIIPASYPRGFTRGVRDPQTSRLRLSVKEYVPKTQPTDVGSTGVTFITLNGAANGKESYEPMFDDLLHAKPRAPFHIHRILNMDPAHQGISVNLNIEQIGDGPHVSDQARDILAIANHFQTALQPPCIGVGQSYSCAAIATTTALHPRIFDGVVLLEPLFCGPLAVHEMAKRRDWWPDRAAALLQYRKNPWYGTFEPRVLAKLIEFELRDVPTRARPGVTLMTPKAMDFHGGTQPLPPIEEAGGEMPVDREMESKQRFFLSRLESYARGFFAPSLQTTLESIARMLPQVLYVWGGVSDVWGRDGYGEALVGLTGVARGGSGGRERGMVEEAWVQCGHGPPFQAPRETGMVVAKWLERRMVGWREEGRRAREAGLRMRTKDLDRRWLDRLSGRDGVDGKGKL</sequence>
<dbReference type="SUPFAM" id="SSF53474">
    <property type="entry name" value="alpha/beta-Hydrolases"/>
    <property type="match status" value="1"/>
</dbReference>
<dbReference type="Proteomes" id="UP000799776">
    <property type="component" value="Unassembled WGS sequence"/>
</dbReference>
<evidence type="ECO:0000313" key="2">
    <source>
        <dbReference type="Proteomes" id="UP000799776"/>
    </source>
</evidence>
<dbReference type="OrthoDB" id="94039at2759"/>
<protein>
    <recommendedName>
        <fullName evidence="3">Alpha/beta-hydrolase</fullName>
    </recommendedName>
</protein>
<proteinExistence type="predicted"/>
<accession>A0A9P4I1I3</accession>
<name>A0A9P4I1I3_9PEZI</name>
<organism evidence="1 2">
    <name type="scientific">Saccharata proteae CBS 121410</name>
    <dbReference type="NCBI Taxonomy" id="1314787"/>
    <lineage>
        <taxon>Eukaryota</taxon>
        <taxon>Fungi</taxon>
        <taxon>Dikarya</taxon>
        <taxon>Ascomycota</taxon>
        <taxon>Pezizomycotina</taxon>
        <taxon>Dothideomycetes</taxon>
        <taxon>Dothideomycetes incertae sedis</taxon>
        <taxon>Botryosphaeriales</taxon>
        <taxon>Saccharataceae</taxon>
        <taxon>Saccharata</taxon>
    </lineage>
</organism>
<reference evidence="1" key="1">
    <citation type="journal article" date="2020" name="Stud. Mycol.">
        <title>101 Dothideomycetes genomes: a test case for predicting lifestyles and emergence of pathogens.</title>
        <authorList>
            <person name="Haridas S."/>
            <person name="Albert R."/>
            <person name="Binder M."/>
            <person name="Bloem J."/>
            <person name="Labutti K."/>
            <person name="Salamov A."/>
            <person name="Andreopoulos B."/>
            <person name="Baker S."/>
            <person name="Barry K."/>
            <person name="Bills G."/>
            <person name="Bluhm B."/>
            <person name="Cannon C."/>
            <person name="Castanera R."/>
            <person name="Culley D."/>
            <person name="Daum C."/>
            <person name="Ezra D."/>
            <person name="Gonzalez J."/>
            <person name="Henrissat B."/>
            <person name="Kuo A."/>
            <person name="Liang C."/>
            <person name="Lipzen A."/>
            <person name="Lutzoni F."/>
            <person name="Magnuson J."/>
            <person name="Mondo S."/>
            <person name="Nolan M."/>
            <person name="Ohm R."/>
            <person name="Pangilinan J."/>
            <person name="Park H.-J."/>
            <person name="Ramirez L."/>
            <person name="Alfaro M."/>
            <person name="Sun H."/>
            <person name="Tritt A."/>
            <person name="Yoshinaga Y."/>
            <person name="Zwiers L.-H."/>
            <person name="Turgeon B."/>
            <person name="Goodwin S."/>
            <person name="Spatafora J."/>
            <person name="Crous P."/>
            <person name="Grigoriev I."/>
        </authorList>
    </citation>
    <scope>NUCLEOTIDE SEQUENCE</scope>
    <source>
        <strain evidence="1">CBS 121410</strain>
    </source>
</reference>
<dbReference type="AlphaFoldDB" id="A0A9P4I1I3"/>
<dbReference type="EMBL" id="ML978711">
    <property type="protein sequence ID" value="KAF2091773.1"/>
    <property type="molecule type" value="Genomic_DNA"/>
</dbReference>
<dbReference type="Gene3D" id="3.40.50.1820">
    <property type="entry name" value="alpha/beta hydrolase"/>
    <property type="match status" value="1"/>
</dbReference>
<evidence type="ECO:0008006" key="3">
    <source>
        <dbReference type="Google" id="ProtNLM"/>
    </source>
</evidence>
<dbReference type="InterPro" id="IPR029058">
    <property type="entry name" value="AB_hydrolase_fold"/>
</dbReference>
<keyword evidence="2" id="KW-1185">Reference proteome</keyword>